<evidence type="ECO:0000313" key="4">
    <source>
        <dbReference type="EMBL" id="KAK9936537.1"/>
    </source>
</evidence>
<dbReference type="GO" id="GO:0042138">
    <property type="term" value="P:meiotic DNA double-strand break formation"/>
    <property type="evidence" value="ECO:0007669"/>
    <property type="project" value="TreeGrafter"/>
</dbReference>
<organism evidence="4 5">
    <name type="scientific">Rubus argutus</name>
    <name type="common">Southern blackberry</name>
    <dbReference type="NCBI Taxonomy" id="59490"/>
    <lineage>
        <taxon>Eukaryota</taxon>
        <taxon>Viridiplantae</taxon>
        <taxon>Streptophyta</taxon>
        <taxon>Embryophyta</taxon>
        <taxon>Tracheophyta</taxon>
        <taxon>Spermatophyta</taxon>
        <taxon>Magnoliopsida</taxon>
        <taxon>eudicotyledons</taxon>
        <taxon>Gunneridae</taxon>
        <taxon>Pentapetalae</taxon>
        <taxon>rosids</taxon>
        <taxon>fabids</taxon>
        <taxon>Rosales</taxon>
        <taxon>Rosaceae</taxon>
        <taxon>Rosoideae</taxon>
        <taxon>Rosoideae incertae sedis</taxon>
        <taxon>Rubus</taxon>
    </lineage>
</organism>
<dbReference type="InterPro" id="IPR036078">
    <property type="entry name" value="Spo11/TopoVI_A_sf"/>
</dbReference>
<feature type="region of interest" description="Disordered" evidence="2">
    <location>
        <begin position="20"/>
        <end position="70"/>
    </location>
</feature>
<protein>
    <recommendedName>
        <fullName evidence="3">Spo11/DNA topoisomerase VI subunit A N-terminal domain-containing protein</fullName>
    </recommendedName>
</protein>
<dbReference type="GO" id="GO:0003918">
    <property type="term" value="F:DNA topoisomerase type II (double strand cut, ATP-hydrolyzing) activity"/>
    <property type="evidence" value="ECO:0007669"/>
    <property type="project" value="UniProtKB-UniRule"/>
</dbReference>
<dbReference type="PRINTS" id="PR01550">
    <property type="entry name" value="TOP6AFAMILY"/>
</dbReference>
<keyword evidence="5" id="KW-1185">Reference proteome</keyword>
<feature type="active site" description="O-(5'-phospho-DNA)-tyrosine intermediate" evidence="1">
    <location>
        <position position="214"/>
    </location>
</feature>
<dbReference type="PANTHER" id="PTHR10848:SF0">
    <property type="entry name" value="MEIOTIC RECOMBINATION PROTEIN SPO11"/>
    <property type="match status" value="1"/>
</dbReference>
<dbReference type="PANTHER" id="PTHR10848">
    <property type="entry name" value="MEIOTIC RECOMBINATION PROTEIN SPO11"/>
    <property type="match status" value="1"/>
</dbReference>
<evidence type="ECO:0000259" key="3">
    <source>
        <dbReference type="Pfam" id="PF04406"/>
    </source>
</evidence>
<proteinExistence type="inferred from homology"/>
<dbReference type="InterPro" id="IPR013049">
    <property type="entry name" value="Spo11/TopoVI_A_N"/>
</dbReference>
<dbReference type="AlphaFoldDB" id="A0AAW1XIJ7"/>
<evidence type="ECO:0000313" key="5">
    <source>
        <dbReference type="Proteomes" id="UP001457282"/>
    </source>
</evidence>
<dbReference type="PROSITE" id="PS52041">
    <property type="entry name" value="TOPO_IIB"/>
    <property type="match status" value="1"/>
</dbReference>
<keyword evidence="1" id="KW-0238">DNA-binding</keyword>
<gene>
    <name evidence="4" type="ORF">M0R45_013373</name>
</gene>
<comment type="caution">
    <text evidence="4">The sequence shown here is derived from an EMBL/GenBank/DDBJ whole genome shotgun (WGS) entry which is preliminary data.</text>
</comment>
<dbReference type="GO" id="GO:0007131">
    <property type="term" value="P:reciprocal meiotic recombination"/>
    <property type="evidence" value="ECO:0007669"/>
    <property type="project" value="TreeGrafter"/>
</dbReference>
<dbReference type="InterPro" id="IPR002815">
    <property type="entry name" value="Spo11/TopoVI_A"/>
</dbReference>
<sequence length="297" mass="34409">MVLKTDAAYEQYCCTPFRRRHAPRTPKAPQKESRSFKHAIQDPIPLMSPAEKQKRDQRRERTLRRRRQQIKLETEISPKVRLYADSVKPPETILTNLREFRKTYRTTNFKQDKLIKDPKILQVVDMSPDEVTARIADLTLQDQEDQGFKVPSRADGSQKFSFELDSCVLYRKEFTRVRPATENNGSYRITVQLLTTIFMLCMKRKSMKLRAIYYSNTQLYKSVRMVSEVVDDICCMIGCTRSSLRIFASEKCVVYGDITFNVGVHNYNGYAGGIEGIKIPSNTSSIRNMKSVDALLY</sequence>
<dbReference type="Gene3D" id="1.10.10.10">
    <property type="entry name" value="Winged helix-like DNA-binding domain superfamily/Winged helix DNA-binding domain"/>
    <property type="match status" value="1"/>
</dbReference>
<dbReference type="EMBL" id="JBEDUW010000003">
    <property type="protein sequence ID" value="KAK9936537.1"/>
    <property type="molecule type" value="Genomic_DNA"/>
</dbReference>
<dbReference type="SUPFAM" id="SSF56726">
    <property type="entry name" value="DNA topoisomerase IV, alpha subunit"/>
    <property type="match status" value="1"/>
</dbReference>
<dbReference type="Pfam" id="PF04406">
    <property type="entry name" value="TP6A_N"/>
    <property type="match status" value="1"/>
</dbReference>
<keyword evidence="1" id="KW-0799">Topoisomerase</keyword>
<comment type="catalytic activity">
    <reaction evidence="1">
        <text>ATP-dependent breakage, passage and rejoining of double-stranded DNA.</text>
        <dbReference type="EC" id="5.6.2.2"/>
    </reaction>
</comment>
<comment type="similarity">
    <text evidence="1">Belongs to the TOP6A family.</text>
</comment>
<evidence type="ECO:0000256" key="2">
    <source>
        <dbReference type="SAM" id="MobiDB-lite"/>
    </source>
</evidence>
<feature type="domain" description="Spo11/DNA topoisomerase VI subunit A N-terminal" evidence="3">
    <location>
        <begin position="189"/>
        <end position="246"/>
    </location>
</feature>
<feature type="compositionally biased region" description="Basic and acidic residues" evidence="2">
    <location>
        <begin position="51"/>
        <end position="60"/>
    </location>
</feature>
<dbReference type="GO" id="GO:0005524">
    <property type="term" value="F:ATP binding"/>
    <property type="evidence" value="ECO:0007669"/>
    <property type="project" value="InterPro"/>
</dbReference>
<dbReference type="GO" id="GO:0000706">
    <property type="term" value="P:meiotic DNA double-strand break processing"/>
    <property type="evidence" value="ECO:0007669"/>
    <property type="project" value="TreeGrafter"/>
</dbReference>
<name>A0AAW1XIJ7_RUBAR</name>
<dbReference type="InterPro" id="IPR036388">
    <property type="entry name" value="WH-like_DNA-bd_sf"/>
</dbReference>
<keyword evidence="1" id="KW-0413">Isomerase</keyword>
<accession>A0AAW1XIJ7</accession>
<evidence type="ECO:0000256" key="1">
    <source>
        <dbReference type="PROSITE-ProRule" id="PRU01385"/>
    </source>
</evidence>
<dbReference type="Proteomes" id="UP001457282">
    <property type="component" value="Unassembled WGS sequence"/>
</dbReference>
<reference evidence="4 5" key="1">
    <citation type="journal article" date="2023" name="G3 (Bethesda)">
        <title>A chromosome-length genome assembly and annotation of blackberry (Rubus argutus, cv. 'Hillquist').</title>
        <authorList>
            <person name="Bruna T."/>
            <person name="Aryal R."/>
            <person name="Dudchenko O."/>
            <person name="Sargent D.J."/>
            <person name="Mead D."/>
            <person name="Buti M."/>
            <person name="Cavallini A."/>
            <person name="Hytonen T."/>
            <person name="Andres J."/>
            <person name="Pham M."/>
            <person name="Weisz D."/>
            <person name="Mascagni F."/>
            <person name="Usai G."/>
            <person name="Natali L."/>
            <person name="Bassil N."/>
            <person name="Fernandez G.E."/>
            <person name="Lomsadze A."/>
            <person name="Armour M."/>
            <person name="Olukolu B."/>
            <person name="Poorten T."/>
            <person name="Britton C."/>
            <person name="Davik J."/>
            <person name="Ashrafi H."/>
            <person name="Aiden E.L."/>
            <person name="Borodovsky M."/>
            <person name="Worthington M."/>
        </authorList>
    </citation>
    <scope>NUCLEOTIDE SEQUENCE [LARGE SCALE GENOMIC DNA]</scope>
    <source>
        <strain evidence="4">PI 553951</strain>
    </source>
</reference>
<dbReference type="GO" id="GO:0003677">
    <property type="term" value="F:DNA binding"/>
    <property type="evidence" value="ECO:0007669"/>
    <property type="project" value="UniProtKB-UniRule"/>
</dbReference>
<dbReference type="GO" id="GO:0000228">
    <property type="term" value="C:nuclear chromosome"/>
    <property type="evidence" value="ECO:0007669"/>
    <property type="project" value="TreeGrafter"/>
</dbReference>